<protein>
    <submittedName>
        <fullName evidence="1">Uncharacterized protein</fullName>
    </submittedName>
</protein>
<sequence length="152" mass="17088">MEPGHNEGAANKAGFSADFEACTPQIRPKLGSKRPSKIVTLMKIKPRIRKASALHGSLYLNALPSRRATKGLHKRAAIIRRGYRNVITEHEKQLVGTCTAGQNEYHMKLTLSYMMWRVLLQPFLRPMIAYLSATLIDEEMKCSVLLGPNVRD</sequence>
<comment type="caution">
    <text evidence="1">The sequence shown here is derived from an EMBL/GenBank/DDBJ whole genome shotgun (WGS) entry which is preliminary data.</text>
</comment>
<evidence type="ECO:0000313" key="1">
    <source>
        <dbReference type="EMBL" id="KAJ8420204.1"/>
    </source>
</evidence>
<dbReference type="EMBL" id="JAKOGI010003731">
    <property type="protein sequence ID" value="KAJ8420204.1"/>
    <property type="molecule type" value="Genomic_DNA"/>
</dbReference>
<evidence type="ECO:0000313" key="2">
    <source>
        <dbReference type="Proteomes" id="UP001153076"/>
    </source>
</evidence>
<reference evidence="1" key="1">
    <citation type="submission" date="2022-04" db="EMBL/GenBank/DDBJ databases">
        <title>Carnegiea gigantea Genome sequencing and assembly v2.</title>
        <authorList>
            <person name="Copetti D."/>
            <person name="Sanderson M.J."/>
            <person name="Burquez A."/>
            <person name="Wojciechowski M.F."/>
        </authorList>
    </citation>
    <scope>NUCLEOTIDE SEQUENCE</scope>
    <source>
        <strain evidence="1">SGP5-SGP5p</strain>
        <tissue evidence="1">Aerial part</tissue>
    </source>
</reference>
<gene>
    <name evidence="1" type="ORF">Cgig2_032818</name>
</gene>
<dbReference type="AlphaFoldDB" id="A0A9Q1GJ75"/>
<organism evidence="1 2">
    <name type="scientific">Carnegiea gigantea</name>
    <dbReference type="NCBI Taxonomy" id="171969"/>
    <lineage>
        <taxon>Eukaryota</taxon>
        <taxon>Viridiplantae</taxon>
        <taxon>Streptophyta</taxon>
        <taxon>Embryophyta</taxon>
        <taxon>Tracheophyta</taxon>
        <taxon>Spermatophyta</taxon>
        <taxon>Magnoliopsida</taxon>
        <taxon>eudicotyledons</taxon>
        <taxon>Gunneridae</taxon>
        <taxon>Pentapetalae</taxon>
        <taxon>Caryophyllales</taxon>
        <taxon>Cactineae</taxon>
        <taxon>Cactaceae</taxon>
        <taxon>Cactoideae</taxon>
        <taxon>Echinocereeae</taxon>
        <taxon>Carnegiea</taxon>
    </lineage>
</organism>
<dbReference type="Proteomes" id="UP001153076">
    <property type="component" value="Unassembled WGS sequence"/>
</dbReference>
<proteinExistence type="predicted"/>
<name>A0A9Q1GJ75_9CARY</name>
<keyword evidence="2" id="KW-1185">Reference proteome</keyword>
<accession>A0A9Q1GJ75</accession>